<proteinExistence type="predicted"/>
<accession>A0AA36I5Z6</accession>
<dbReference type="Pfam" id="PF04818">
    <property type="entry name" value="CID"/>
    <property type="match status" value="1"/>
</dbReference>
<dbReference type="Gene3D" id="1.25.40.90">
    <property type="match status" value="1"/>
</dbReference>
<dbReference type="Proteomes" id="UP001178507">
    <property type="component" value="Unassembled WGS sequence"/>
</dbReference>
<keyword evidence="4" id="KW-1185">Reference proteome</keyword>
<feature type="compositionally biased region" description="Low complexity" evidence="1">
    <location>
        <begin position="426"/>
        <end position="442"/>
    </location>
</feature>
<reference evidence="3" key="1">
    <citation type="submission" date="2023-08" db="EMBL/GenBank/DDBJ databases">
        <authorList>
            <person name="Chen Y."/>
            <person name="Shah S."/>
            <person name="Dougan E. K."/>
            <person name="Thang M."/>
            <person name="Chan C."/>
        </authorList>
    </citation>
    <scope>NUCLEOTIDE SEQUENCE</scope>
</reference>
<evidence type="ECO:0000313" key="4">
    <source>
        <dbReference type="Proteomes" id="UP001178507"/>
    </source>
</evidence>
<sequence length="697" mass="72351">MAHSSAFDEDWKREDLPFPRDKEEYKAFERFDKALQSAQTSDKEILSANVNRAARIASTLRTETGIQHVVCRLLLVSKDPTLYRETVVYCIDSILRHVTQKREKELRLRYQSELKTSLRNVFKRGIDSDRDFLAEKFFEILMKWREKGWFKDEIDGLVEVIHRAAPKVPKPKEFKEENSDEDMPEEPQMMMAYPASLKPMPQTPTSRVPQTPMGGVPTTPVIKGIMQSVPATPMMGGAAVPMTPIGAHTKLQVMQSVPATPAVERGVPMTPGYATPGYGSVPMTPGAAMPGGSTPAMGDSVPMTPMAAFGPGAATPLVHKSANQPFTPSGPGAPTTPRGAPTTPQPFTPRGPQPMTPAGPPVSAQPVTPRPPPSTPAGPPPATPASPAHQPFTPRGPPPGTPAGAPPATPASPAPFTPAGPPPSTPAGAPATPASPASAPFTPAGPPPGTPAGPPPATPAGMPPGTPAGPPPPTPASPGRQPFTPMGPPPATPASPGRTRGIPPPSPAAPADPIGSRSPGRSPGRPPPAAAAVSQMTPATPMSEQPQSFRAQSPAGLSPAVRTPLNMPVTPKETPGTPSFVPVPGGDAAPATPKPGARVPPTPLASVPGTPGFAPVPGGEAAPQTPAFARSPTTPLPSTPHTQGPTPRQLMPQPEPPSEEFSVATSMLTTSEPPTEVFTTSISEPEPSSQAPKRRRM</sequence>
<comment type="caution">
    <text evidence="3">The sequence shown here is derived from an EMBL/GenBank/DDBJ whole genome shotgun (WGS) entry which is preliminary data.</text>
</comment>
<evidence type="ECO:0000313" key="3">
    <source>
        <dbReference type="EMBL" id="CAJ1381352.1"/>
    </source>
</evidence>
<feature type="compositionally biased region" description="Low complexity" evidence="1">
    <location>
        <begin position="325"/>
        <end position="342"/>
    </location>
</feature>
<organism evidence="3 4">
    <name type="scientific">Effrenium voratum</name>
    <dbReference type="NCBI Taxonomy" id="2562239"/>
    <lineage>
        <taxon>Eukaryota</taxon>
        <taxon>Sar</taxon>
        <taxon>Alveolata</taxon>
        <taxon>Dinophyceae</taxon>
        <taxon>Suessiales</taxon>
        <taxon>Symbiodiniaceae</taxon>
        <taxon>Effrenium</taxon>
    </lineage>
</organism>
<feature type="compositionally biased region" description="Pro residues" evidence="1">
    <location>
        <begin position="368"/>
        <end position="384"/>
    </location>
</feature>
<dbReference type="EMBL" id="CAUJNA010000802">
    <property type="protein sequence ID" value="CAJ1381352.1"/>
    <property type="molecule type" value="Genomic_DNA"/>
</dbReference>
<evidence type="ECO:0000259" key="2">
    <source>
        <dbReference type="Pfam" id="PF04818"/>
    </source>
</evidence>
<feature type="domain" description="CID" evidence="2">
    <location>
        <begin position="36"/>
        <end position="153"/>
    </location>
</feature>
<feature type="compositionally biased region" description="Low complexity" evidence="1">
    <location>
        <begin position="511"/>
        <end position="523"/>
    </location>
</feature>
<dbReference type="InterPro" id="IPR006569">
    <property type="entry name" value="CID_dom"/>
</dbReference>
<feature type="region of interest" description="Disordered" evidence="1">
    <location>
        <begin position="312"/>
        <end position="697"/>
    </location>
</feature>
<feature type="compositionally biased region" description="Polar residues" evidence="1">
    <location>
        <begin position="663"/>
        <end position="691"/>
    </location>
</feature>
<protein>
    <recommendedName>
        <fullName evidence="2">CID domain-containing protein</fullName>
    </recommendedName>
</protein>
<name>A0AA36I5Z6_9DINO</name>
<feature type="compositionally biased region" description="Pro residues" evidence="1">
    <location>
        <begin position="394"/>
        <end position="425"/>
    </location>
</feature>
<feature type="compositionally biased region" description="Pro residues" evidence="1">
    <location>
        <begin position="343"/>
        <end position="360"/>
    </location>
</feature>
<evidence type="ECO:0000256" key="1">
    <source>
        <dbReference type="SAM" id="MobiDB-lite"/>
    </source>
</evidence>
<dbReference type="AlphaFoldDB" id="A0AA36I5Z6"/>
<feature type="compositionally biased region" description="Polar residues" evidence="1">
    <location>
        <begin position="534"/>
        <end position="551"/>
    </location>
</feature>
<dbReference type="InterPro" id="IPR008942">
    <property type="entry name" value="ENTH_VHS"/>
</dbReference>
<feature type="compositionally biased region" description="Pro residues" evidence="1">
    <location>
        <begin position="443"/>
        <end position="476"/>
    </location>
</feature>
<gene>
    <name evidence="3" type="ORF">EVOR1521_LOCUS9064</name>
</gene>